<accession>A0A1M5QY19</accession>
<feature type="domain" description="WhiA LAGLIDADG-like" evidence="7">
    <location>
        <begin position="117"/>
        <end position="209"/>
    </location>
</feature>
<feature type="domain" description="Sporulation regulator WhiA C-terminal" evidence="5">
    <location>
        <begin position="213"/>
        <end position="295"/>
    </location>
</feature>
<evidence type="ECO:0000256" key="2">
    <source>
        <dbReference type="ARBA" id="ARBA00023125"/>
    </source>
</evidence>
<dbReference type="InterPro" id="IPR003802">
    <property type="entry name" value="Sporulation_regulator_WhiA"/>
</dbReference>
<dbReference type="EMBL" id="FQXN01000001">
    <property type="protein sequence ID" value="SHH19002.1"/>
    <property type="molecule type" value="Genomic_DNA"/>
</dbReference>
<evidence type="ECO:0000313" key="8">
    <source>
        <dbReference type="EMBL" id="SHH19002.1"/>
    </source>
</evidence>
<evidence type="ECO:0000256" key="1">
    <source>
        <dbReference type="ARBA" id="ARBA00022618"/>
    </source>
</evidence>
<name>A0A1M5QY19_9BACT</name>
<feature type="domain" description="Sporulation transcription regulator WhiA N-terminal" evidence="6">
    <location>
        <begin position="23"/>
        <end position="90"/>
    </location>
</feature>
<organism evidence="8 9">
    <name type="scientific">Thermosipho atlanticus DSM 15807</name>
    <dbReference type="NCBI Taxonomy" id="1123380"/>
    <lineage>
        <taxon>Bacteria</taxon>
        <taxon>Thermotogati</taxon>
        <taxon>Thermotogota</taxon>
        <taxon>Thermotogae</taxon>
        <taxon>Thermotogales</taxon>
        <taxon>Fervidobacteriaceae</taxon>
        <taxon>Thermosipho</taxon>
    </lineage>
</organism>
<dbReference type="NCBIfam" id="TIGR00647">
    <property type="entry name" value="DNA_bind_WhiA"/>
    <property type="match status" value="1"/>
</dbReference>
<dbReference type="InterPro" id="IPR027434">
    <property type="entry name" value="Homing_endonucl"/>
</dbReference>
<comment type="function">
    <text evidence="4">Involved in cell division and chromosome segregation.</text>
</comment>
<dbReference type="InterPro" id="IPR039518">
    <property type="entry name" value="WhiA_LAGLIDADG_dom"/>
</dbReference>
<evidence type="ECO:0000259" key="6">
    <source>
        <dbReference type="Pfam" id="PF10298"/>
    </source>
</evidence>
<dbReference type="OrthoDB" id="401278at2"/>
<keyword evidence="9" id="KW-1185">Reference proteome</keyword>
<dbReference type="GO" id="GO:0051301">
    <property type="term" value="P:cell division"/>
    <property type="evidence" value="ECO:0007669"/>
    <property type="project" value="UniProtKB-UniRule"/>
</dbReference>
<dbReference type="PANTHER" id="PTHR37307">
    <property type="entry name" value="CELL DIVISION PROTEIN WHIA-RELATED"/>
    <property type="match status" value="1"/>
</dbReference>
<dbReference type="Gene3D" id="3.10.28.10">
    <property type="entry name" value="Homing endonucleases"/>
    <property type="match status" value="1"/>
</dbReference>
<keyword evidence="2 4" id="KW-0238">DNA-binding</keyword>
<dbReference type="GO" id="GO:0043937">
    <property type="term" value="P:regulation of sporulation"/>
    <property type="evidence" value="ECO:0007669"/>
    <property type="project" value="InterPro"/>
</dbReference>
<comment type="similarity">
    <text evidence="4">Belongs to the WhiA family.</text>
</comment>
<evidence type="ECO:0000256" key="3">
    <source>
        <dbReference type="ARBA" id="ARBA00023306"/>
    </source>
</evidence>
<dbReference type="Pfam" id="PF10298">
    <property type="entry name" value="WhiA_N"/>
    <property type="match status" value="1"/>
</dbReference>
<evidence type="ECO:0000313" key="9">
    <source>
        <dbReference type="Proteomes" id="UP000242592"/>
    </source>
</evidence>
<dbReference type="Pfam" id="PF02650">
    <property type="entry name" value="HTH_WhiA"/>
    <property type="match status" value="1"/>
</dbReference>
<gene>
    <name evidence="4" type="primary">whiA</name>
    <name evidence="8" type="ORF">SAMN02745199_0221</name>
</gene>
<evidence type="ECO:0000256" key="4">
    <source>
        <dbReference type="HAMAP-Rule" id="MF_01420"/>
    </source>
</evidence>
<protein>
    <recommendedName>
        <fullName evidence="4">Probable cell division protein WhiA</fullName>
    </recommendedName>
</protein>
<dbReference type="InterPro" id="IPR018478">
    <property type="entry name" value="Sporu_reg_WhiA_N_dom"/>
</dbReference>
<dbReference type="InterPro" id="IPR023054">
    <property type="entry name" value="Sporulation_regulator_WhiA_C"/>
</dbReference>
<proteinExistence type="inferred from homology"/>
<dbReference type="SUPFAM" id="SSF55608">
    <property type="entry name" value="Homing endonucleases"/>
    <property type="match status" value="1"/>
</dbReference>
<dbReference type="AlphaFoldDB" id="A0A1M5QY19"/>
<dbReference type="STRING" id="1123380.SAMN02745199_0221"/>
<reference evidence="9" key="1">
    <citation type="submission" date="2016-11" db="EMBL/GenBank/DDBJ databases">
        <authorList>
            <person name="Varghese N."/>
            <person name="Submissions S."/>
        </authorList>
    </citation>
    <scope>NUCLEOTIDE SEQUENCE [LARGE SCALE GENOMIC DNA]</scope>
    <source>
        <strain evidence="9">DSM 15807</strain>
    </source>
</reference>
<dbReference type="GO" id="GO:0003677">
    <property type="term" value="F:DNA binding"/>
    <property type="evidence" value="ECO:0007669"/>
    <property type="project" value="UniProtKB-UniRule"/>
</dbReference>
<dbReference type="Pfam" id="PF14527">
    <property type="entry name" value="LAGLIDADG_WhiA"/>
    <property type="match status" value="1"/>
</dbReference>
<dbReference type="RefSeq" id="WP_073071206.1">
    <property type="nucleotide sequence ID" value="NZ_FQXN01000001.1"/>
</dbReference>
<dbReference type="PANTHER" id="PTHR37307:SF1">
    <property type="entry name" value="CELL DIVISION PROTEIN WHIA-RELATED"/>
    <property type="match status" value="1"/>
</dbReference>
<dbReference type="HAMAP" id="MF_01420">
    <property type="entry name" value="HTH_type_WhiA"/>
    <property type="match status" value="1"/>
</dbReference>
<evidence type="ECO:0000259" key="5">
    <source>
        <dbReference type="Pfam" id="PF02650"/>
    </source>
</evidence>
<sequence>MLFTYSEDVKGELCQLDISSIEEAKSEISGYLKARGIITKTSSDVFINLEVGFIPAARRIMNLLSTIGVDKKKLTMIKNKLKRKRVQIFIPISILEKLSISPLEIPRYIFEDISFFAGFLRGVFVASGSLTDPVKSYHLEIVSHSEELLYTIDEQLFEILGVKGKIIKLNYNYRYYLKKSRDIIEILYFVGAQRAADKMEKIVSSREIKGDFNRSMNFLTANARKVGESNARQIKLIKEIIDKYGLETLPEELRNIAIARLENEDLSLSDLGKLFDPPLSKTMVYNRLRKIYKIYKNLEQKNWSDKS</sequence>
<dbReference type="Proteomes" id="UP000242592">
    <property type="component" value="Unassembled WGS sequence"/>
</dbReference>
<keyword evidence="3 4" id="KW-0131">Cell cycle</keyword>
<evidence type="ECO:0000259" key="7">
    <source>
        <dbReference type="Pfam" id="PF14527"/>
    </source>
</evidence>
<keyword evidence="1 4" id="KW-0132">Cell division</keyword>